<dbReference type="PANTHER" id="PTHR46165">
    <property type="entry name" value="SET AND MYND DOMAIN-CONTAINING PROTEIN 4"/>
    <property type="match status" value="1"/>
</dbReference>
<keyword evidence="6" id="KW-0862">Zinc</keyword>
<reference evidence="9 10" key="1">
    <citation type="journal article" date="2024" name="bioRxiv">
        <title>A reference genome for Trichogramma kaykai: A tiny desert-dwelling parasitoid wasp with competing sex-ratio distorters.</title>
        <authorList>
            <person name="Culotta J."/>
            <person name="Lindsey A.R."/>
        </authorList>
    </citation>
    <scope>NUCLEOTIDE SEQUENCE [LARGE SCALE GENOMIC DNA]</scope>
    <source>
        <strain evidence="9 10">KSX58</strain>
    </source>
</reference>
<protein>
    <recommendedName>
        <fullName evidence="8">MYND-type domain-containing protein</fullName>
    </recommendedName>
</protein>
<name>A0ABD2W8S6_9HYME</name>
<comment type="caution">
    <text evidence="9">The sequence shown here is derived from an EMBL/GenBank/DDBJ whole genome shotgun (WGS) entry which is preliminary data.</text>
</comment>
<evidence type="ECO:0000256" key="6">
    <source>
        <dbReference type="ARBA" id="ARBA00022833"/>
    </source>
</evidence>
<keyword evidence="5 7" id="KW-0863">Zinc-finger</keyword>
<evidence type="ECO:0000256" key="7">
    <source>
        <dbReference type="PROSITE-ProRule" id="PRU00134"/>
    </source>
</evidence>
<dbReference type="AlphaFoldDB" id="A0ABD2W8S6"/>
<dbReference type="GO" id="GO:0032259">
    <property type="term" value="P:methylation"/>
    <property type="evidence" value="ECO:0007669"/>
    <property type="project" value="UniProtKB-KW"/>
</dbReference>
<feature type="domain" description="MYND-type" evidence="8">
    <location>
        <begin position="247"/>
        <end position="286"/>
    </location>
</feature>
<evidence type="ECO:0000313" key="10">
    <source>
        <dbReference type="Proteomes" id="UP001627154"/>
    </source>
</evidence>
<evidence type="ECO:0000256" key="2">
    <source>
        <dbReference type="ARBA" id="ARBA00022679"/>
    </source>
</evidence>
<proteinExistence type="predicted"/>
<dbReference type="PROSITE" id="PS50865">
    <property type="entry name" value="ZF_MYND_2"/>
    <property type="match status" value="1"/>
</dbReference>
<evidence type="ECO:0000256" key="3">
    <source>
        <dbReference type="ARBA" id="ARBA00022691"/>
    </source>
</evidence>
<evidence type="ECO:0000256" key="4">
    <source>
        <dbReference type="ARBA" id="ARBA00022723"/>
    </source>
</evidence>
<keyword evidence="3" id="KW-0949">S-adenosyl-L-methionine</keyword>
<gene>
    <name evidence="9" type="ORF">TKK_015721</name>
</gene>
<keyword evidence="2" id="KW-0808">Transferase</keyword>
<dbReference type="InterPro" id="IPR052097">
    <property type="entry name" value="SET-MYND_domain_protein"/>
</dbReference>
<accession>A0ABD2W8S6</accession>
<evidence type="ECO:0000259" key="8">
    <source>
        <dbReference type="PROSITE" id="PS50865"/>
    </source>
</evidence>
<sequence length="339" mass="39304">MDFENKEIIGFLSDPKIKAYVTNLNIRESLKSAEESRIIRDEGNVIFKKKKHSAEDHMNILYLYNESIACAPKESKELMLAYNNRSVFLLHLHKYKECIDDIDKVLELTKLNIKRIKLYCRKVECLTALGSPANKDVFNQVIQIFNEAKLSIDEQTCASEIIKRTKSILIANKLFVPSNRKFLKEKEEFDNIIKKKESTGPFDSLEIKMTKDMGRGLYATRDIEVGELVLVESVFVIPNVMYPFAYCYHCLRVAWNGIPCETCKQCIFCSTLCQDSAKKEYHDIECSFTAYIVQHQQNFSESIFFCLKIIILLFKKYKTVDKIQSELKKIDSQGNEICL</sequence>
<dbReference type="PROSITE" id="PS01360">
    <property type="entry name" value="ZF_MYND_1"/>
    <property type="match status" value="1"/>
</dbReference>
<organism evidence="9 10">
    <name type="scientific">Trichogramma kaykai</name>
    <dbReference type="NCBI Taxonomy" id="54128"/>
    <lineage>
        <taxon>Eukaryota</taxon>
        <taxon>Metazoa</taxon>
        <taxon>Ecdysozoa</taxon>
        <taxon>Arthropoda</taxon>
        <taxon>Hexapoda</taxon>
        <taxon>Insecta</taxon>
        <taxon>Pterygota</taxon>
        <taxon>Neoptera</taxon>
        <taxon>Endopterygota</taxon>
        <taxon>Hymenoptera</taxon>
        <taxon>Apocrita</taxon>
        <taxon>Proctotrupomorpha</taxon>
        <taxon>Chalcidoidea</taxon>
        <taxon>Trichogrammatidae</taxon>
        <taxon>Trichogramma</taxon>
    </lineage>
</organism>
<dbReference type="Proteomes" id="UP001627154">
    <property type="component" value="Unassembled WGS sequence"/>
</dbReference>
<dbReference type="Gene3D" id="2.170.270.10">
    <property type="entry name" value="SET domain"/>
    <property type="match status" value="1"/>
</dbReference>
<dbReference type="GO" id="GO:0008168">
    <property type="term" value="F:methyltransferase activity"/>
    <property type="evidence" value="ECO:0007669"/>
    <property type="project" value="UniProtKB-KW"/>
</dbReference>
<keyword evidence="10" id="KW-1185">Reference proteome</keyword>
<keyword evidence="1" id="KW-0489">Methyltransferase</keyword>
<keyword evidence="4" id="KW-0479">Metal-binding</keyword>
<dbReference type="PANTHER" id="PTHR46165:SF2">
    <property type="entry name" value="SET AND MYND DOMAIN-CONTAINING PROTEIN 4"/>
    <property type="match status" value="1"/>
</dbReference>
<dbReference type="Gene3D" id="1.25.40.10">
    <property type="entry name" value="Tetratricopeptide repeat domain"/>
    <property type="match status" value="1"/>
</dbReference>
<evidence type="ECO:0000313" key="9">
    <source>
        <dbReference type="EMBL" id="KAL3389512.1"/>
    </source>
</evidence>
<evidence type="ECO:0000256" key="5">
    <source>
        <dbReference type="ARBA" id="ARBA00022771"/>
    </source>
</evidence>
<dbReference type="Gene3D" id="1.10.220.160">
    <property type="match status" value="1"/>
</dbReference>
<dbReference type="SUPFAM" id="SSF48452">
    <property type="entry name" value="TPR-like"/>
    <property type="match status" value="1"/>
</dbReference>
<evidence type="ECO:0000256" key="1">
    <source>
        <dbReference type="ARBA" id="ARBA00022603"/>
    </source>
</evidence>
<dbReference type="InterPro" id="IPR002893">
    <property type="entry name" value="Znf_MYND"/>
</dbReference>
<dbReference type="SUPFAM" id="SSF82199">
    <property type="entry name" value="SET domain"/>
    <property type="match status" value="1"/>
</dbReference>
<dbReference type="InterPro" id="IPR011990">
    <property type="entry name" value="TPR-like_helical_dom_sf"/>
</dbReference>
<dbReference type="InterPro" id="IPR046341">
    <property type="entry name" value="SET_dom_sf"/>
</dbReference>
<dbReference type="Gene3D" id="6.10.140.2220">
    <property type="match status" value="1"/>
</dbReference>
<dbReference type="GO" id="GO:0008270">
    <property type="term" value="F:zinc ion binding"/>
    <property type="evidence" value="ECO:0007669"/>
    <property type="project" value="UniProtKB-KW"/>
</dbReference>
<dbReference type="EMBL" id="JBJJXI010000123">
    <property type="protein sequence ID" value="KAL3389512.1"/>
    <property type="molecule type" value="Genomic_DNA"/>
</dbReference>